<sequence>MDFWTRLFGVTYTPRKPPAKPVVTSQDRLTRFQTALADVERLCSNKRDLAREKSTLAELQKLIEKLAQIIREETRASIPHPCVAWALKKAIFVTVNRAAAVSFHEGCIHAAITLMAALVDSEEDSFLTNTSFAKSLMRLVTRIINAGDVLLSIETETFILELLFTISAKIRLQPEILPSWFTVTARAEPREKGTTTKDDFPLCYILVDRIYHDGRIGDFARTGLLYIFEATGKSTALETWIVESSDVCTLMASGLGALYSQLSRELSILYPDAVLPATLALSDYTTTQPQARAESAFSERHIAHMTTFLSYLAFWQDILDHCKSDEVRQSLLDHFQVLFLQQLLYPSILESSDTDKGSSVAVLSYLTAILESLEHPVLTDSIMSFLLAVEEPSLPQSQEDIDSSVELKRRQSLLELSVASGLDEAVEPVLFNLSRGRVTMHSPR</sequence>
<dbReference type="Pfam" id="PF10257">
    <property type="entry name" value="RAI16-like"/>
    <property type="match status" value="1"/>
</dbReference>
<dbReference type="PANTHER" id="PTHR21705">
    <property type="entry name" value="RAI16 PROTEIN-RELATED"/>
    <property type="match status" value="1"/>
</dbReference>
<dbReference type="AlphaFoldDB" id="A0A6H0Y0H3"/>
<organism evidence="2 3">
    <name type="scientific">Peltaster fructicola</name>
    <dbReference type="NCBI Taxonomy" id="286661"/>
    <lineage>
        <taxon>Eukaryota</taxon>
        <taxon>Fungi</taxon>
        <taxon>Dikarya</taxon>
        <taxon>Ascomycota</taxon>
        <taxon>Pezizomycotina</taxon>
        <taxon>Dothideomycetes</taxon>
        <taxon>Dothideomycetes incertae sedis</taxon>
        <taxon>Peltaster</taxon>
    </lineage>
</organism>
<evidence type="ECO:0000313" key="2">
    <source>
        <dbReference type="EMBL" id="QIX00421.1"/>
    </source>
</evidence>
<keyword evidence="3" id="KW-1185">Reference proteome</keyword>
<accession>A0A6H0Y0H3</accession>
<reference evidence="2 3" key="1">
    <citation type="journal article" date="2016" name="Sci. Rep.">
        <title>Peltaster fructicola genome reveals evolution from an invasive phytopathogen to an ectophytic parasite.</title>
        <authorList>
            <person name="Xu C."/>
            <person name="Chen H."/>
            <person name="Gleason M.L."/>
            <person name="Xu J.R."/>
            <person name="Liu H."/>
            <person name="Zhang R."/>
            <person name="Sun G."/>
        </authorList>
    </citation>
    <scope>NUCLEOTIDE SEQUENCE [LARGE SCALE GENOMIC DNA]</scope>
    <source>
        <strain evidence="2 3">LNHT1506</strain>
    </source>
</reference>
<keyword evidence="1" id="KW-0175">Coiled coil</keyword>
<dbReference type="OrthoDB" id="5350595at2759"/>
<dbReference type="PANTHER" id="PTHR21705:SF11">
    <property type="entry name" value="FHIP FAMILY PROTEIN CG3558"/>
    <property type="match status" value="1"/>
</dbReference>
<dbReference type="InterPro" id="IPR019384">
    <property type="entry name" value="FHIP"/>
</dbReference>
<evidence type="ECO:0000313" key="3">
    <source>
        <dbReference type="Proteomes" id="UP000503462"/>
    </source>
</evidence>
<feature type="coiled-coil region" evidence="1">
    <location>
        <begin position="49"/>
        <end position="76"/>
    </location>
</feature>
<protein>
    <submittedName>
        <fullName evidence="2">Uncharacterized protein</fullName>
    </submittedName>
</protein>
<name>A0A6H0Y0H3_9PEZI</name>
<proteinExistence type="predicted"/>
<evidence type="ECO:0000256" key="1">
    <source>
        <dbReference type="SAM" id="Coils"/>
    </source>
</evidence>
<gene>
    <name evidence="2" type="ORF">AMS68_005938</name>
</gene>
<dbReference type="Proteomes" id="UP000503462">
    <property type="component" value="Chromosome 4"/>
</dbReference>
<dbReference type="EMBL" id="CP051142">
    <property type="protein sequence ID" value="QIX00421.1"/>
    <property type="molecule type" value="Genomic_DNA"/>
</dbReference>